<dbReference type="Pfam" id="PF07717">
    <property type="entry name" value="OB_NTP_bind"/>
    <property type="match status" value="1"/>
</dbReference>
<evidence type="ECO:0000259" key="2">
    <source>
        <dbReference type="Pfam" id="PF07717"/>
    </source>
</evidence>
<accession>A0ABV2AUF2</accession>
<name>A0ABV2AUF2_9EUKA</name>
<dbReference type="InterPro" id="IPR011709">
    <property type="entry name" value="DEAD-box_helicase_OB_fold"/>
</dbReference>
<keyword evidence="4" id="KW-1185">Reference proteome</keyword>
<evidence type="ECO:0000256" key="1">
    <source>
        <dbReference type="SAM" id="MobiDB-lite"/>
    </source>
</evidence>
<protein>
    <recommendedName>
        <fullName evidence="2">DEAD-box helicase OB fold domain-containing protein</fullName>
    </recommendedName>
</protein>
<sequence length="168" mass="19011">MPCMLHPSSALYGLGYTPEYVVYHELVFTSREYMRIVTAVNPHWLAELGPMFFSLRERNAASKANRESIVFTKTAVLGGENDTAPLKSVTVSVEKKEDVTVKRFTKSMVDKKNFGNSKKESSETEMEKNKKGKLAKTDKNGKRANWKGIGKVEDGIRIGKTKRKRKFC</sequence>
<dbReference type="EMBL" id="JBDODL010005512">
    <property type="protein sequence ID" value="MES1923300.1"/>
    <property type="molecule type" value="Genomic_DNA"/>
</dbReference>
<feature type="region of interest" description="Disordered" evidence="1">
    <location>
        <begin position="112"/>
        <end position="146"/>
    </location>
</feature>
<evidence type="ECO:0000313" key="4">
    <source>
        <dbReference type="Proteomes" id="UP001439008"/>
    </source>
</evidence>
<comment type="caution">
    <text evidence="3">The sequence shown here is derived from an EMBL/GenBank/DDBJ whole genome shotgun (WGS) entry which is preliminary data.</text>
</comment>
<proteinExistence type="predicted"/>
<feature type="domain" description="DEAD-box helicase OB fold" evidence="2">
    <location>
        <begin position="3"/>
        <end position="50"/>
    </location>
</feature>
<gene>
    <name evidence="3" type="ORF">MHBO_004851</name>
</gene>
<evidence type="ECO:0000313" key="3">
    <source>
        <dbReference type="EMBL" id="MES1923300.1"/>
    </source>
</evidence>
<organism evidence="3 4">
    <name type="scientific">Bonamia ostreae</name>
    <dbReference type="NCBI Taxonomy" id="126728"/>
    <lineage>
        <taxon>Eukaryota</taxon>
        <taxon>Sar</taxon>
        <taxon>Rhizaria</taxon>
        <taxon>Endomyxa</taxon>
        <taxon>Ascetosporea</taxon>
        <taxon>Haplosporida</taxon>
        <taxon>Bonamia</taxon>
    </lineage>
</organism>
<feature type="compositionally biased region" description="Basic and acidic residues" evidence="1">
    <location>
        <begin position="112"/>
        <end position="141"/>
    </location>
</feature>
<dbReference type="Proteomes" id="UP001439008">
    <property type="component" value="Unassembled WGS sequence"/>
</dbReference>
<reference evidence="3 4" key="1">
    <citation type="journal article" date="2024" name="BMC Biol.">
        <title>Comparative genomics of Ascetosporea gives new insight into the evolutionary basis for animal parasitism in Rhizaria.</title>
        <authorList>
            <person name="Hiltunen Thoren M."/>
            <person name="Onut-Brannstrom I."/>
            <person name="Alfjorden A."/>
            <person name="Peckova H."/>
            <person name="Swords F."/>
            <person name="Hooper C."/>
            <person name="Holzer A.S."/>
            <person name="Bass D."/>
            <person name="Burki F."/>
        </authorList>
    </citation>
    <scope>NUCLEOTIDE SEQUENCE [LARGE SCALE GENOMIC DNA]</scope>
    <source>
        <strain evidence="3">20-A016</strain>
    </source>
</reference>